<protein>
    <submittedName>
        <fullName evidence="1">Bacteriocin</fullName>
    </submittedName>
</protein>
<dbReference type="PANTHER" id="PTHR39431">
    <property type="entry name" value="FRPA/C-RELATED PROTEIN"/>
    <property type="match status" value="1"/>
</dbReference>
<dbReference type="Gene3D" id="2.60.40.2030">
    <property type="match status" value="2"/>
</dbReference>
<accession>R1I9V1</accession>
<gene>
    <name evidence="1" type="ORF">D515_03814</name>
</gene>
<reference evidence="1 2" key="1">
    <citation type="journal article" date="2014" name="PLoS ONE">
        <title>Grimontia indica AK16(T), sp. nov., Isolated from a Seawater Sample Reports the Presence of Pathogenic Genes Similar to Vibrio Genus.</title>
        <authorList>
            <person name="Singh A."/>
            <person name="Vaidya B."/>
            <person name="Khatri I."/>
            <person name="Srinivas T.N."/>
            <person name="Subramanian S."/>
            <person name="Korpole S."/>
            <person name="Pinnaka A.K."/>
        </authorList>
    </citation>
    <scope>NUCLEOTIDE SEQUENCE [LARGE SCALE GENOMIC DNA]</scope>
    <source>
        <strain evidence="1 2">AK16</strain>
    </source>
</reference>
<evidence type="ECO:0000313" key="1">
    <source>
        <dbReference type="EMBL" id="EOD77481.1"/>
    </source>
</evidence>
<comment type="caution">
    <text evidence="1">The sequence shown here is derived from an EMBL/GenBank/DDBJ whole genome shotgun (WGS) entry which is preliminary data.</text>
</comment>
<dbReference type="EMBL" id="ANFM02000050">
    <property type="protein sequence ID" value="EOD77481.1"/>
    <property type="molecule type" value="Genomic_DNA"/>
</dbReference>
<dbReference type="eggNOG" id="COG4932">
    <property type="taxonomic scope" value="Bacteria"/>
</dbReference>
<dbReference type="eggNOG" id="COG2931">
    <property type="taxonomic scope" value="Bacteria"/>
</dbReference>
<dbReference type="SUPFAM" id="SSF141072">
    <property type="entry name" value="CalX-like"/>
    <property type="match status" value="1"/>
</dbReference>
<proteinExistence type="predicted"/>
<dbReference type="PANTHER" id="PTHR39431:SF1">
    <property type="entry name" value="FRPA_C-RELATED PROTEIN"/>
    <property type="match status" value="1"/>
</dbReference>
<dbReference type="InterPro" id="IPR038081">
    <property type="entry name" value="CalX-like_sf"/>
</dbReference>
<sequence>MTESGGGRDPGVVFGTTTSTATITDDADAPKVASITHLQNGVENSTWPGWTVNLTNTSTTSTKVQLNFNDGLHQADFGADYNGKVHVYTTSGAFLKEVNLNSSNGWRADIEVPAGHSGVRVYAQTLNDNVYEGNETIKIQGAVIGRQGWVQSQAAVITDEADAPKVASITHLQNGVENSTWPGWTVNLTNTSTTSTKVQLNFNDGLHEADFGADYNGKVHVYTTSGTFLKEVNLNGSNGWRADIEVPAGHSGVRIYAQTLNDNVYEGNETIKIQGAVIGRQGWVQSQAAVITDEADKPTLSVVNTNGNNSVTESNWATFTIKLSKAVDQATKVKVNVFTGSSPDVNNKDMGGYEYWTGSSWANFKSGSQLTFAAYQTEILVRAKPINDNKVEGNERLIVKAKPIVGETHIGGGEVQSAITVIDKGYRDTSNDTSGHVHWHLDGGGTQHVNGNGWRPHEKVTVYNPNGSTTVIYADKHGFFNIQAENLYTVAGTLNAKGAQSGWAVKSKYVNPSITPLVLDLDGDGIETSDVTEKPVNFDYDGDGKDVKTGWITGGDGLLVRDINKDGQINDGSELFGSNTRLADGSTAADGYEALAQHDSNADGVIDKNDAIYSELNVWVDKDQDGVTDADELLSMEDAKVASIDLAANFTSDESNNNTIGKSSTYTTTDGEERTVADVWFATQQGDAQEEDPSNVIEEHNISGLDQVELVWHSEDVANQPWSDTVTDFSVGEPPLNLSDLVTDDNDNLLSEDDIDMFEQDGSLILRVDTTGDHVWNQEIILQDITLDDIVDNDGMIKNGVFSDDNVKELFQKAASVDALDNSTTHLDDPNIDDH</sequence>
<dbReference type="AlphaFoldDB" id="R1I9V1"/>
<organism evidence="1 2">
    <name type="scientific">Grimontia indica</name>
    <dbReference type="NCBI Taxonomy" id="1056512"/>
    <lineage>
        <taxon>Bacteria</taxon>
        <taxon>Pseudomonadati</taxon>
        <taxon>Pseudomonadota</taxon>
        <taxon>Gammaproteobacteria</taxon>
        <taxon>Vibrionales</taxon>
        <taxon>Vibrionaceae</taxon>
        <taxon>Grimontia</taxon>
    </lineage>
</organism>
<evidence type="ECO:0000313" key="2">
    <source>
        <dbReference type="Proteomes" id="UP000011223"/>
    </source>
</evidence>
<name>R1I9V1_9GAMM</name>
<dbReference type="Proteomes" id="UP000011223">
    <property type="component" value="Unassembled WGS sequence"/>
</dbReference>
<keyword evidence="2" id="KW-1185">Reference proteome</keyword>